<keyword evidence="6" id="KW-1185">Reference proteome</keyword>
<comment type="similarity">
    <text evidence="2">Belongs to the NRDE2 family.</text>
</comment>
<dbReference type="Gene3D" id="1.25.40.10">
    <property type="entry name" value="Tetratricopeptide repeat domain"/>
    <property type="match status" value="2"/>
</dbReference>
<evidence type="ECO:0000313" key="5">
    <source>
        <dbReference type="EMBL" id="KAK3259090.1"/>
    </source>
</evidence>
<reference evidence="5 6" key="1">
    <citation type="journal article" date="2015" name="Genome Biol. Evol.">
        <title>Comparative Genomics of a Bacterivorous Green Alga Reveals Evolutionary Causalities and Consequences of Phago-Mixotrophic Mode of Nutrition.</title>
        <authorList>
            <person name="Burns J.A."/>
            <person name="Paasch A."/>
            <person name="Narechania A."/>
            <person name="Kim E."/>
        </authorList>
    </citation>
    <scope>NUCLEOTIDE SEQUENCE [LARGE SCALE GENOMIC DNA]</scope>
    <source>
        <strain evidence="5 6">PLY_AMNH</strain>
    </source>
</reference>
<feature type="compositionally biased region" description="Pro residues" evidence="4">
    <location>
        <begin position="665"/>
        <end position="685"/>
    </location>
</feature>
<feature type="compositionally biased region" description="Basic residues" evidence="4">
    <location>
        <begin position="72"/>
        <end position="91"/>
    </location>
</feature>
<sequence>MSLFPVSGPHKTAGALEACSDEFQAKPDWLNFQSYTADPDEIQQPSEHNSGKKDLGPESSDEDSEGSPRRSKEAKRREKKRDKKSKKRKRERHEIESAKLAKLSKLTKQVEGEPFARKSWDGWIDSGHNLVHRKCHYFDTTGDRQNLAFGSLYSLDVARYTSDDADWGDGDEATTRALTRGQAGIRTEHDGHRLRNGGASRYFAPKSLRRERSLNHRRYQVNVVPKREEAARGVSDFLSFCESSNGPAGATQNALMSDEDLGESVEEHVKRLTNFYNVATRERPHEIDLWLQFAEFQDERLHLLRRRAAAEVKQVKEKKVAIYERALTWHPGSDTLLLALLTEEGKLEDAEQIEKRWRQELGRHAGSPRLWREFLAARRARFSGFSVSSLRRVYDEALQALALERARRVRAGAPPQAVRELAQAQVDMIIELCEMEMQSGHTARGVAQLQAALEYACFAPSELDEVTEAAKLRKFERFWRSTGARIGEDGAAGWAAWTTCGSQWAPPGGSRPAGQRCEGEGALSGGEGKEEEEVEEEEEEEEEEEAAGGWGGWQELEPPRGSPTYEAYDEGAAGPAEARVEGQALGGVEDSLLVSEGARPAPEGGGQGEDEVTTEIMNVEVYAGTGDDNGGSDMRGQEGCMRMEGGGEEAGTTQAEDPRGGDLLPPQPRSPPSPPPLPPSPPPPLPEEEPEEEPEKEPEEVETEEELLARLGLSLDEGMREMGERLDEAALGDWVRMEDERGEARWQPVREHEANAEDVDLDDVVEMDDIRECLLTLPETGLQIYFLERGLRLLQAPLPDPFPSASQAVQQHAHDAEAPRHACAGFALLPETPSKAAIRGETPSGEPSWLGAALSIASSRELWAGGVASRDRFIANLLRLVCAKYPTHAGFRRGALRQRMRGLGGEARRGRGEEASAPVAAAGGVRAAMSGLGMRAAAVALSEPGRVAAKELLAEHSQCLGLWAEYARAEAASGQLTAARRVLARVLAAVPALAPEEAREAPVAFLTAAELELGADPGDTRGRALHVLCSLTESTPFAPLAPPPKRGKETGSVRGEAVREMVAGEARRCAARRAYQRVIEDVIGEAATVPEGGEVAERVGAAAACAALFNYVTAGIGNGAAVYEQLLGSFREGEVLEHHRQGVFHEDLRVRHITLLALAAWSPSRPAGAAPSPSQVGAAVTSGLQEFPSNPMLLRYASEAAERGGVGGRRGLRLLLESAAKRAPGGLGLVAWMEALRAEARAQGSTDSVKGYTEVGVHRIRRLLEHAVSDPTSKSCVMMWRVYLAFEVACGNLDGARRVFYRGINACPWAKTMWLDGFRQLCGSISPGDLGALLDVMRDKEIHLRTDIYEILLESAA</sequence>
<dbReference type="InterPro" id="IPR011990">
    <property type="entry name" value="TPR-like_helical_dom_sf"/>
</dbReference>
<evidence type="ECO:0000256" key="2">
    <source>
        <dbReference type="ARBA" id="ARBA00009265"/>
    </source>
</evidence>
<dbReference type="GO" id="GO:0031048">
    <property type="term" value="P:regulatory ncRNA-mediated heterochromatin formation"/>
    <property type="evidence" value="ECO:0007669"/>
    <property type="project" value="TreeGrafter"/>
</dbReference>
<dbReference type="InterPro" id="IPR013633">
    <property type="entry name" value="NRDE-2"/>
</dbReference>
<gene>
    <name evidence="5" type="ORF">CYMTET_31898</name>
</gene>
<dbReference type="Proteomes" id="UP001190700">
    <property type="component" value="Unassembled WGS sequence"/>
</dbReference>
<dbReference type="SUPFAM" id="SSF48452">
    <property type="entry name" value="TPR-like"/>
    <property type="match status" value="1"/>
</dbReference>
<comment type="caution">
    <text evidence="5">The sequence shown here is derived from an EMBL/GenBank/DDBJ whole genome shotgun (WGS) entry which is preliminary data.</text>
</comment>
<dbReference type="Pfam" id="PF08424">
    <property type="entry name" value="NRDE-2"/>
    <property type="match status" value="1"/>
</dbReference>
<dbReference type="GO" id="GO:0071013">
    <property type="term" value="C:catalytic step 2 spliceosome"/>
    <property type="evidence" value="ECO:0007669"/>
    <property type="project" value="TreeGrafter"/>
</dbReference>
<evidence type="ECO:0000313" key="6">
    <source>
        <dbReference type="Proteomes" id="UP001190700"/>
    </source>
</evidence>
<accession>A0AAE0FG34</accession>
<dbReference type="EMBL" id="LGRX02018999">
    <property type="protein sequence ID" value="KAK3259090.1"/>
    <property type="molecule type" value="Genomic_DNA"/>
</dbReference>
<dbReference type="GO" id="GO:1902369">
    <property type="term" value="P:negative regulation of RNA catabolic process"/>
    <property type="evidence" value="ECO:0007669"/>
    <property type="project" value="TreeGrafter"/>
</dbReference>
<keyword evidence="3" id="KW-0539">Nucleus</keyword>
<comment type="subcellular location">
    <subcellularLocation>
        <location evidence="1">Nucleus</location>
    </subcellularLocation>
</comment>
<evidence type="ECO:0000256" key="4">
    <source>
        <dbReference type="SAM" id="MobiDB-lite"/>
    </source>
</evidence>
<organism evidence="5 6">
    <name type="scientific">Cymbomonas tetramitiformis</name>
    <dbReference type="NCBI Taxonomy" id="36881"/>
    <lineage>
        <taxon>Eukaryota</taxon>
        <taxon>Viridiplantae</taxon>
        <taxon>Chlorophyta</taxon>
        <taxon>Pyramimonadophyceae</taxon>
        <taxon>Pyramimonadales</taxon>
        <taxon>Pyramimonadaceae</taxon>
        <taxon>Cymbomonas</taxon>
    </lineage>
</organism>
<evidence type="ECO:0000256" key="3">
    <source>
        <dbReference type="ARBA" id="ARBA00023242"/>
    </source>
</evidence>
<dbReference type="GO" id="GO:0006396">
    <property type="term" value="P:RNA processing"/>
    <property type="evidence" value="ECO:0007669"/>
    <property type="project" value="InterPro"/>
</dbReference>
<proteinExistence type="inferred from homology"/>
<feature type="region of interest" description="Disordered" evidence="4">
    <location>
        <begin position="30"/>
        <end position="97"/>
    </location>
</feature>
<dbReference type="SMART" id="SM00386">
    <property type="entry name" value="HAT"/>
    <property type="match status" value="6"/>
</dbReference>
<protein>
    <submittedName>
        <fullName evidence="5">Uncharacterized protein</fullName>
    </submittedName>
</protein>
<dbReference type="PANTHER" id="PTHR13471:SF0">
    <property type="entry name" value="NUCLEAR EXOSOME REGULATOR NRDE2"/>
    <property type="match status" value="1"/>
</dbReference>
<feature type="compositionally biased region" description="Acidic residues" evidence="4">
    <location>
        <begin position="686"/>
        <end position="705"/>
    </location>
</feature>
<dbReference type="PANTHER" id="PTHR13471">
    <property type="entry name" value="TETRATRICOPEPTIDE-LIKE HELICAL"/>
    <property type="match status" value="1"/>
</dbReference>
<feature type="region of interest" description="Disordered" evidence="4">
    <location>
        <begin position="500"/>
        <end position="705"/>
    </location>
</feature>
<dbReference type="InterPro" id="IPR003107">
    <property type="entry name" value="HAT"/>
</dbReference>
<name>A0AAE0FG34_9CHLO</name>
<feature type="compositionally biased region" description="Acidic residues" evidence="4">
    <location>
        <begin position="529"/>
        <end position="546"/>
    </location>
</feature>
<evidence type="ECO:0000256" key="1">
    <source>
        <dbReference type="ARBA" id="ARBA00004123"/>
    </source>
</evidence>